<protein>
    <submittedName>
        <fullName evidence="2 3">Lysozyme</fullName>
    </submittedName>
</protein>
<evidence type="ECO:0000313" key="2">
    <source>
        <dbReference type="EMBL" id="RVU91185.1"/>
    </source>
</evidence>
<name>A0A2N9PAC4_9FLAO</name>
<dbReference type="SUPFAM" id="SSF160719">
    <property type="entry name" value="gpW/gp25-like"/>
    <property type="match status" value="1"/>
</dbReference>
<dbReference type="RefSeq" id="WP_105195999.1">
    <property type="nucleotide sequence ID" value="NZ_OLKH01000078.1"/>
</dbReference>
<keyword evidence="5" id="KW-1185">Reference proteome</keyword>
<dbReference type="Proteomes" id="UP000288951">
    <property type="component" value="Unassembled WGS sequence"/>
</dbReference>
<evidence type="ECO:0000313" key="5">
    <source>
        <dbReference type="Proteomes" id="UP000288951"/>
    </source>
</evidence>
<evidence type="ECO:0000259" key="1">
    <source>
        <dbReference type="Pfam" id="PF04965"/>
    </source>
</evidence>
<feature type="domain" description="IraD/Gp25-like" evidence="1">
    <location>
        <begin position="28"/>
        <end position="126"/>
    </location>
</feature>
<dbReference type="Gene3D" id="3.10.450.40">
    <property type="match status" value="1"/>
</dbReference>
<dbReference type="InterPro" id="IPR007048">
    <property type="entry name" value="IraD/Gp25-like"/>
</dbReference>
<accession>A0A2N9PAC4</accession>
<reference evidence="3" key="1">
    <citation type="submission" date="2018-02" db="EMBL/GenBank/DDBJ databases">
        <authorList>
            <person name="Cohen D.B."/>
            <person name="Kent A.D."/>
        </authorList>
    </citation>
    <scope>NUCLEOTIDE SEQUENCE [LARGE SCALE GENOMIC DNA]</scope>
    <source>
        <strain evidence="3">CIP109753</strain>
    </source>
</reference>
<dbReference type="Proteomes" id="UP000238180">
    <property type="component" value="Unassembled WGS sequence"/>
</dbReference>
<organism evidence="3 4">
    <name type="scientific">Flavobacterium columnare</name>
    <dbReference type="NCBI Taxonomy" id="996"/>
    <lineage>
        <taxon>Bacteria</taxon>
        <taxon>Pseudomonadati</taxon>
        <taxon>Bacteroidota</taxon>
        <taxon>Flavobacteriia</taxon>
        <taxon>Flavobacteriales</taxon>
        <taxon>Flavobacteriaceae</taxon>
        <taxon>Flavobacterium</taxon>
    </lineage>
</organism>
<dbReference type="OrthoDB" id="1161413at2"/>
<dbReference type="EMBL" id="OLKH01000078">
    <property type="protein sequence ID" value="SPE77273.1"/>
    <property type="molecule type" value="Genomic_DNA"/>
</dbReference>
<dbReference type="EMBL" id="RQSM01000003">
    <property type="protein sequence ID" value="RVU91185.1"/>
    <property type="molecule type" value="Genomic_DNA"/>
</dbReference>
<dbReference type="AlphaFoldDB" id="A0A2N9PAC4"/>
<gene>
    <name evidence="2" type="ORF">EH230_09890</name>
    <name evidence="3" type="ORF">FLACOL_01266</name>
</gene>
<reference evidence="2" key="2">
    <citation type="submission" date="2018-12" db="EMBL/GenBank/DDBJ databases">
        <title>Draft genome sequence of Flaovobacterium columnare ARS1 isolated from channel catfish in Alabama.</title>
        <authorList>
            <person name="Cai W."/>
            <person name="Arias C."/>
        </authorList>
    </citation>
    <scope>NUCLEOTIDE SEQUENCE [LARGE SCALE GENOMIC DNA]</scope>
    <source>
        <strain evidence="2">ARS1</strain>
    </source>
</reference>
<evidence type="ECO:0000313" key="4">
    <source>
        <dbReference type="Proteomes" id="UP000238180"/>
    </source>
</evidence>
<dbReference type="Pfam" id="PF04965">
    <property type="entry name" value="GPW_gp25"/>
    <property type="match status" value="1"/>
</dbReference>
<sequence>MIRGSYFKIPIDFDAIIRKQDAINISIDTSIAQHIFLIATTSFGECKFNDSYGTEIWEMDFDILKTDNILKETITNTLKNAISTYEKRLSLEDVDVVISDINIGSIGKKRIKKCVSFSVKGQVFETNRAFLFQSSFFVGPLSY</sequence>
<proteinExistence type="predicted"/>
<evidence type="ECO:0000313" key="3">
    <source>
        <dbReference type="EMBL" id="SPE77273.1"/>
    </source>
</evidence>